<comment type="caution">
    <text evidence="2">The sequence shown here is derived from an EMBL/GenBank/DDBJ whole genome shotgun (WGS) entry which is preliminary data.</text>
</comment>
<gene>
    <name evidence="2" type="ORF">GORBP_014_00290</name>
</gene>
<sequence length="99" mass="10359">MMLEPGERGRQATADQDLQDLGDLTELEPGSAGLDRRGDRVQAGLGECPPMGWRDDAGPVDLGGGREQDVVGDPKGLCSQGAPARGRVLSAHGVHRTSQ</sequence>
<organism evidence="2 3">
    <name type="scientific">Gordonia rubripertincta NBRC 101908</name>
    <dbReference type="NCBI Taxonomy" id="1077975"/>
    <lineage>
        <taxon>Bacteria</taxon>
        <taxon>Bacillati</taxon>
        <taxon>Actinomycetota</taxon>
        <taxon>Actinomycetes</taxon>
        <taxon>Mycobacteriales</taxon>
        <taxon>Gordoniaceae</taxon>
        <taxon>Gordonia</taxon>
    </lineage>
</organism>
<feature type="compositionally biased region" description="Acidic residues" evidence="1">
    <location>
        <begin position="17"/>
        <end position="26"/>
    </location>
</feature>
<dbReference type="EMBL" id="BAHB01000014">
    <property type="protein sequence ID" value="GAB83734.1"/>
    <property type="molecule type" value="Genomic_DNA"/>
</dbReference>
<evidence type="ECO:0000313" key="2">
    <source>
        <dbReference type="EMBL" id="GAB83734.1"/>
    </source>
</evidence>
<proteinExistence type="predicted"/>
<reference evidence="2 3" key="1">
    <citation type="submission" date="2012-08" db="EMBL/GenBank/DDBJ databases">
        <title>Whole genome shotgun sequence of Gordonia rubripertincta NBRC 101908.</title>
        <authorList>
            <person name="Takarada H."/>
            <person name="Hosoyama A."/>
            <person name="Tsuchikane K."/>
            <person name="Katsumata H."/>
            <person name="Baba S."/>
            <person name="Ohji S."/>
            <person name="Yamazaki S."/>
            <person name="Fujita N."/>
        </authorList>
    </citation>
    <scope>NUCLEOTIDE SEQUENCE [LARGE SCALE GENOMIC DNA]</scope>
    <source>
        <strain evidence="2 3">NBRC 101908</strain>
    </source>
</reference>
<keyword evidence="3" id="KW-1185">Reference proteome</keyword>
<feature type="region of interest" description="Disordered" evidence="1">
    <location>
        <begin position="1"/>
        <end position="99"/>
    </location>
</feature>
<evidence type="ECO:0000256" key="1">
    <source>
        <dbReference type="SAM" id="MobiDB-lite"/>
    </source>
</evidence>
<feature type="compositionally biased region" description="Basic and acidic residues" evidence="1">
    <location>
        <begin position="1"/>
        <end position="10"/>
    </location>
</feature>
<protein>
    <submittedName>
        <fullName evidence="2">Uncharacterized protein</fullName>
    </submittedName>
</protein>
<accession>A0ABQ0HN90</accession>
<name>A0ABQ0HN90_GORRU</name>
<dbReference type="Proteomes" id="UP000010744">
    <property type="component" value="Unassembled WGS sequence"/>
</dbReference>
<evidence type="ECO:0000313" key="3">
    <source>
        <dbReference type="Proteomes" id="UP000010744"/>
    </source>
</evidence>